<evidence type="ECO:0000313" key="3">
    <source>
        <dbReference type="Proteomes" id="UP000310200"/>
    </source>
</evidence>
<name>A0A4S2JFZ6_9HYME</name>
<evidence type="ECO:0000256" key="1">
    <source>
        <dbReference type="SAM" id="MobiDB-lite"/>
    </source>
</evidence>
<gene>
    <name evidence="2" type="ORF">DBV15_00909</name>
</gene>
<protein>
    <submittedName>
        <fullName evidence="2">Uncharacterized protein</fullName>
    </submittedName>
</protein>
<dbReference type="AlphaFoldDB" id="A0A4S2JFZ6"/>
<sequence>MRSLNTDAGRVRSKGQMTSRDKIHLQPVQYSDHADLMTLHPEGFFRVPMTDPLLDTDAPQKFIAKIKTFEKYITIASSLIFYHSSKIQVSNVANEKEILN</sequence>
<keyword evidence="3" id="KW-1185">Reference proteome</keyword>
<reference evidence="2 3" key="1">
    <citation type="journal article" date="2019" name="Philos. Trans. R. Soc. Lond., B, Biol. Sci.">
        <title>Ant behaviour and brain gene expression of defending hosts depend on the ecological success of the intruding social parasite.</title>
        <authorList>
            <person name="Kaur R."/>
            <person name="Stoldt M."/>
            <person name="Jongepier E."/>
            <person name="Feldmeyer B."/>
            <person name="Menzel F."/>
            <person name="Bornberg-Bauer E."/>
            <person name="Foitzik S."/>
        </authorList>
    </citation>
    <scope>NUCLEOTIDE SEQUENCE [LARGE SCALE GENOMIC DNA]</scope>
    <source>
        <tissue evidence="2">Whole body</tissue>
    </source>
</reference>
<dbReference type="EMBL" id="QBLH01003812">
    <property type="protein sequence ID" value="TGZ32708.1"/>
    <property type="molecule type" value="Genomic_DNA"/>
</dbReference>
<comment type="caution">
    <text evidence="2">The sequence shown here is derived from an EMBL/GenBank/DDBJ whole genome shotgun (WGS) entry which is preliminary data.</text>
</comment>
<dbReference type="Proteomes" id="UP000310200">
    <property type="component" value="Unassembled WGS sequence"/>
</dbReference>
<organism evidence="2 3">
    <name type="scientific">Temnothorax longispinosus</name>
    <dbReference type="NCBI Taxonomy" id="300112"/>
    <lineage>
        <taxon>Eukaryota</taxon>
        <taxon>Metazoa</taxon>
        <taxon>Ecdysozoa</taxon>
        <taxon>Arthropoda</taxon>
        <taxon>Hexapoda</taxon>
        <taxon>Insecta</taxon>
        <taxon>Pterygota</taxon>
        <taxon>Neoptera</taxon>
        <taxon>Endopterygota</taxon>
        <taxon>Hymenoptera</taxon>
        <taxon>Apocrita</taxon>
        <taxon>Aculeata</taxon>
        <taxon>Formicoidea</taxon>
        <taxon>Formicidae</taxon>
        <taxon>Myrmicinae</taxon>
        <taxon>Temnothorax</taxon>
    </lineage>
</organism>
<feature type="region of interest" description="Disordered" evidence="1">
    <location>
        <begin position="1"/>
        <end position="20"/>
    </location>
</feature>
<accession>A0A4S2JFZ6</accession>
<proteinExistence type="predicted"/>
<evidence type="ECO:0000313" key="2">
    <source>
        <dbReference type="EMBL" id="TGZ32708.1"/>
    </source>
</evidence>